<sequence>MSEARTASIVEVRQNALWFGNEQVYQIRNIVRVQEQEWTTQLDYAEPATLRRRLAVVGVFGLVAMLVAAAAGGGMWAGLVFLATAFLAGRILYQLWRIYTNEPRHAVVVQTTGTPIGIFTTNDEGTAHKLFHLIVAAIEDPTHARRETINITIEGDQINQVANDSSSLIGKLVGAKA</sequence>
<keyword evidence="1" id="KW-1133">Transmembrane helix</keyword>
<reference evidence="2 3" key="1">
    <citation type="submission" date="2016-10" db="EMBL/GenBank/DDBJ databases">
        <authorList>
            <person name="de Groot N.N."/>
        </authorList>
    </citation>
    <scope>NUCLEOTIDE SEQUENCE [LARGE SCALE GENOMIC DNA]</scope>
    <source>
        <strain evidence="2 3">DSM 43067</strain>
    </source>
</reference>
<keyword evidence="1" id="KW-0472">Membrane</keyword>
<dbReference type="GeneID" id="99648977"/>
<dbReference type="InParanoid" id="A0A1I5YFD2"/>
<dbReference type="InterPro" id="IPR045629">
    <property type="entry name" value="DUF6232"/>
</dbReference>
<dbReference type="AlphaFoldDB" id="A0A1I5YFD2"/>
<keyword evidence="3" id="KW-1185">Reference proteome</keyword>
<evidence type="ECO:0000313" key="2">
    <source>
        <dbReference type="EMBL" id="SFQ42916.1"/>
    </source>
</evidence>
<evidence type="ECO:0000313" key="3">
    <source>
        <dbReference type="Proteomes" id="UP000183413"/>
    </source>
</evidence>
<gene>
    <name evidence="2" type="ORF">SAMN04489713_1329</name>
</gene>
<evidence type="ECO:0000256" key="1">
    <source>
        <dbReference type="SAM" id="Phobius"/>
    </source>
</evidence>
<organism evidence="2 3">
    <name type="scientific">Actinomadura madurae</name>
    <dbReference type="NCBI Taxonomy" id="1993"/>
    <lineage>
        <taxon>Bacteria</taxon>
        <taxon>Bacillati</taxon>
        <taxon>Actinomycetota</taxon>
        <taxon>Actinomycetes</taxon>
        <taxon>Streptosporangiales</taxon>
        <taxon>Thermomonosporaceae</taxon>
        <taxon>Actinomadura</taxon>
    </lineage>
</organism>
<proteinExistence type="predicted"/>
<dbReference type="STRING" id="1993.SAMN04489713_1329"/>
<protein>
    <submittedName>
        <fullName evidence="2">Uncharacterized protein</fullName>
    </submittedName>
</protein>
<feature type="transmembrane region" description="Helical" evidence="1">
    <location>
        <begin position="54"/>
        <end position="71"/>
    </location>
</feature>
<dbReference type="RefSeq" id="WP_021595951.1">
    <property type="nucleotide sequence ID" value="NZ_CP083237.1"/>
</dbReference>
<keyword evidence="1" id="KW-0812">Transmembrane</keyword>
<dbReference type="Proteomes" id="UP000183413">
    <property type="component" value="Unassembled WGS sequence"/>
</dbReference>
<name>A0A1I5YFD2_9ACTN</name>
<dbReference type="OrthoDB" id="3528632at2"/>
<dbReference type="Pfam" id="PF19744">
    <property type="entry name" value="DUF6232"/>
    <property type="match status" value="1"/>
</dbReference>
<accession>A0A1I5YFD2</accession>
<dbReference type="EMBL" id="FOVH01000032">
    <property type="protein sequence ID" value="SFQ42916.1"/>
    <property type="molecule type" value="Genomic_DNA"/>
</dbReference>